<keyword evidence="4 5" id="KW-0833">Ubl conjugation pathway</keyword>
<accession>A0A0B7JMM4</accession>
<dbReference type="SMART" id="SM00119">
    <property type="entry name" value="HECTc"/>
    <property type="match status" value="1"/>
</dbReference>
<reference evidence="8" key="1">
    <citation type="submission" date="2015-01" db="EMBL/GenBank/DDBJ databases">
        <authorList>
            <person name="Durling Mikael"/>
        </authorList>
    </citation>
    <scope>NUCLEOTIDE SEQUENCE</scope>
</reference>
<evidence type="ECO:0000256" key="4">
    <source>
        <dbReference type="ARBA" id="ARBA00022786"/>
    </source>
</evidence>
<proteinExistence type="predicted"/>
<dbReference type="PROSITE" id="PS50237">
    <property type="entry name" value="HECT"/>
    <property type="match status" value="1"/>
</dbReference>
<feature type="region of interest" description="Disordered" evidence="6">
    <location>
        <begin position="296"/>
        <end position="412"/>
    </location>
</feature>
<feature type="compositionally biased region" description="Polar residues" evidence="6">
    <location>
        <begin position="1105"/>
        <end position="1123"/>
    </location>
</feature>
<feature type="compositionally biased region" description="Basic and acidic residues" evidence="6">
    <location>
        <begin position="436"/>
        <end position="445"/>
    </location>
</feature>
<feature type="active site" description="Glycyl thioester intermediate" evidence="5">
    <location>
        <position position="1273"/>
    </location>
</feature>
<feature type="compositionally biased region" description="Basic and acidic residues" evidence="6">
    <location>
        <begin position="210"/>
        <end position="252"/>
    </location>
</feature>
<dbReference type="InterPro" id="IPR044611">
    <property type="entry name" value="E3A/B/C-like"/>
</dbReference>
<dbReference type="Gene3D" id="3.30.2160.10">
    <property type="entry name" value="Hect, E3 ligase catalytic domain"/>
    <property type="match status" value="1"/>
</dbReference>
<feature type="compositionally biased region" description="Polar residues" evidence="6">
    <location>
        <begin position="446"/>
        <end position="455"/>
    </location>
</feature>
<protein>
    <recommendedName>
        <fullName evidence="2">HECT-type E3 ubiquitin transferase</fullName>
        <ecNumber evidence="2">2.3.2.26</ecNumber>
    </recommendedName>
</protein>
<dbReference type="SUPFAM" id="SSF56204">
    <property type="entry name" value="Hect, E3 ligase catalytic domain"/>
    <property type="match status" value="1"/>
</dbReference>
<organism evidence="8">
    <name type="scientific">Bionectria ochroleuca</name>
    <name type="common">Gliocladium roseum</name>
    <dbReference type="NCBI Taxonomy" id="29856"/>
    <lineage>
        <taxon>Eukaryota</taxon>
        <taxon>Fungi</taxon>
        <taxon>Dikarya</taxon>
        <taxon>Ascomycota</taxon>
        <taxon>Pezizomycotina</taxon>
        <taxon>Sordariomycetes</taxon>
        <taxon>Hypocreomycetidae</taxon>
        <taxon>Hypocreales</taxon>
        <taxon>Bionectriaceae</taxon>
        <taxon>Clonostachys</taxon>
    </lineage>
</organism>
<evidence type="ECO:0000313" key="8">
    <source>
        <dbReference type="EMBL" id="CEO44527.1"/>
    </source>
</evidence>
<feature type="compositionally biased region" description="Polar residues" evidence="6">
    <location>
        <begin position="303"/>
        <end position="320"/>
    </location>
</feature>
<dbReference type="Pfam" id="PF16558">
    <property type="entry name" value="AZUL"/>
    <property type="match status" value="1"/>
</dbReference>
<sequence>MAPAASPFSPVAQPHRGHPDPGVEDFDLDLTSGLWLEAPFVKLPPDAPPELHDYVTDIHDPRRVYAIHRASRRHDFQSLVNRFIFQLRHGCGSPQCSNSTCFTCRKRLAGKAPIRRYNSSSARILAVHLASQENPEDGLCPYLQQHSKEASEAMLKGLIFQPANRPGRLALEVRRPEIQSHSTPSKASQRLSTRNGGQKPPRSPPSTKSPRNENQLKSDSEDEGRRSKPPLSDEHLSPTRTEYKVRERPASKDHRSFAANVFGTVAFRMLEWLTPQGHAAIAKKLDFAEVDHPIVLGTESSREGSSATSPKTETSRTPSFLSGDPPERLGPVEPLSPSPKDPVKSRHSSEATFRTPQSSSRPRRRKSLELPTPTPTMDEPRSPTKSPRVSAFQPDKLGWPPKSNSTAGVTRNIPDIPLKPVFFDNIAPPATSPRLHPPESPRSHSSDGQPIPTSECQIKTGINAQSQRLEVTELKPELSDSEMSDSEIDCPLPQSLTHLTARVIDFICDVFDEDSTSERAIPYELESTEVIPQPQRKYSRLERTHWPREPIPRRQWKAFNEQTLFHVLSNPESLIQSFTVDGILLDSQSLWYCMLRLTRAAPNLVFHSLWIAAGSLFLPPKSVRSARFQKANVTRTRQRTLSELEAGCILSICLHALIASVPFCSDTRQLAEMWRIRSRGLASSALYDSSELPYWFREDFDDAFSNNLAIRLARRLCGAVEVWHHFAVAVGSMKGEPNETKSKMDILKPFIHQIGLSGLDSTPVLEFPVAERLTHKKRVQSLALDWAKTVLLDDWDGNPNFAANSPSSGALSFIGSMHKRRELLPLCESRYRFDYLSERLDSMDVPVKWVKSEYDQNTRHLLDYPFLFTPETLVSFFRSINFSRMNRAYEESSSLKTRMSVIVDPGSLITNPHHKTVLQDMLKTASSKYLVLSVDRKHVLRDAFDQLWRREPRELLRPLKVRLGEDGGEEGFDSGGVQQEFFRMAIGEFLEPIYGAFITDDRTRMAWFAPGSVVETWKFELFGLLVSLAVFNGLTLPVTFPKALYRKLLGWPVTELAHIEDGWPDLTSGLTTLQDWDERDGAVEDIFARTYEFSVATYGSHFSRDMTQGDSPWPQTGRSSPDSPTEAGEEAPLVTGNNRLEYVNDYIRYLTSVSVGPQFGAFQRGFRACLDAKSLTLLTPPILQSLVEGVQEINISELREYTRYVGWNASHRTIKDFWSIVKRYDDNMKRRLLEFVTASDRVPVGGMRNLQFVVQKNGEEEGEGGHLPTAYTCYGTLLLPEYRDKEVLRERLGMALQNSQGFGFA</sequence>
<dbReference type="Gene3D" id="6.10.130.10">
    <property type="entry name" value="Ubiquitin-protein ligase E3A, N-terminal zinc-binding domain (AZUL)"/>
    <property type="match status" value="1"/>
</dbReference>
<feature type="region of interest" description="Disordered" evidence="6">
    <location>
        <begin position="1103"/>
        <end position="1133"/>
    </location>
</feature>
<feature type="region of interest" description="Disordered" evidence="6">
    <location>
        <begin position="424"/>
        <end position="455"/>
    </location>
</feature>
<dbReference type="InterPro" id="IPR000569">
    <property type="entry name" value="HECT_dom"/>
</dbReference>
<feature type="domain" description="HECT" evidence="7">
    <location>
        <begin position="951"/>
        <end position="1305"/>
    </location>
</feature>
<dbReference type="InterPro" id="IPR032353">
    <property type="entry name" value="AZUL"/>
</dbReference>
<dbReference type="FunFam" id="3.30.2410.10:FF:000003">
    <property type="entry name" value="probable E3 ubiquitin-protein ligase HERC4 isoform X1"/>
    <property type="match status" value="1"/>
</dbReference>
<feature type="compositionally biased region" description="Polar residues" evidence="6">
    <location>
        <begin position="179"/>
        <end position="196"/>
    </location>
</feature>
<feature type="region of interest" description="Disordered" evidence="6">
    <location>
        <begin position="175"/>
        <end position="252"/>
    </location>
</feature>
<evidence type="ECO:0000256" key="6">
    <source>
        <dbReference type="SAM" id="MobiDB-lite"/>
    </source>
</evidence>
<evidence type="ECO:0000256" key="1">
    <source>
        <dbReference type="ARBA" id="ARBA00000885"/>
    </source>
</evidence>
<gene>
    <name evidence="8" type="ORF">BN869_000000582_1</name>
</gene>
<evidence type="ECO:0000259" key="7">
    <source>
        <dbReference type="PROSITE" id="PS50237"/>
    </source>
</evidence>
<name>A0A0B7JMM4_BIOOC</name>
<evidence type="ECO:0000256" key="3">
    <source>
        <dbReference type="ARBA" id="ARBA00022679"/>
    </source>
</evidence>
<dbReference type="Gene3D" id="3.90.1750.10">
    <property type="entry name" value="Hect, E3 ligase catalytic domains"/>
    <property type="match status" value="1"/>
</dbReference>
<dbReference type="PANTHER" id="PTHR45700:SF8">
    <property type="entry name" value="HECT-TYPE E3 UBIQUITIN TRANSFERASE"/>
    <property type="match status" value="1"/>
</dbReference>
<dbReference type="EMBL" id="CDPU01000001">
    <property type="protein sequence ID" value="CEO44527.1"/>
    <property type="molecule type" value="Genomic_DNA"/>
</dbReference>
<dbReference type="GO" id="GO:0061630">
    <property type="term" value="F:ubiquitin protein ligase activity"/>
    <property type="evidence" value="ECO:0007669"/>
    <property type="project" value="UniProtKB-EC"/>
</dbReference>
<keyword evidence="3" id="KW-0808">Transferase</keyword>
<dbReference type="PANTHER" id="PTHR45700">
    <property type="entry name" value="UBIQUITIN-PROTEIN LIGASE E3C"/>
    <property type="match status" value="1"/>
</dbReference>
<dbReference type="Pfam" id="PF00632">
    <property type="entry name" value="HECT"/>
    <property type="match status" value="1"/>
</dbReference>
<feature type="region of interest" description="Disordered" evidence="6">
    <location>
        <begin position="1"/>
        <end position="23"/>
    </location>
</feature>
<evidence type="ECO:0000256" key="5">
    <source>
        <dbReference type="PROSITE-ProRule" id="PRU00104"/>
    </source>
</evidence>
<dbReference type="InterPro" id="IPR035983">
    <property type="entry name" value="Hect_E3_ubiquitin_ligase"/>
</dbReference>
<comment type="catalytic activity">
    <reaction evidence="1">
        <text>S-ubiquitinyl-[E2 ubiquitin-conjugating enzyme]-L-cysteine + [acceptor protein]-L-lysine = [E2 ubiquitin-conjugating enzyme]-L-cysteine + N(6)-ubiquitinyl-[acceptor protein]-L-lysine.</text>
        <dbReference type="EC" id="2.3.2.26"/>
    </reaction>
</comment>
<dbReference type="Gene3D" id="3.30.2410.10">
    <property type="entry name" value="Hect, E3 ligase catalytic domain"/>
    <property type="match status" value="1"/>
</dbReference>
<dbReference type="EC" id="2.3.2.26" evidence="2"/>
<dbReference type="InterPro" id="IPR042556">
    <property type="entry name" value="AZUL_sf"/>
</dbReference>
<dbReference type="GO" id="GO:0000209">
    <property type="term" value="P:protein polyubiquitination"/>
    <property type="evidence" value="ECO:0007669"/>
    <property type="project" value="InterPro"/>
</dbReference>
<evidence type="ECO:0000256" key="2">
    <source>
        <dbReference type="ARBA" id="ARBA00012485"/>
    </source>
</evidence>